<name>A0A9W6JH02_9HYPH</name>
<accession>A0A9W6JH02</accession>
<dbReference type="CDD" id="cd05802">
    <property type="entry name" value="GlmM"/>
    <property type="match status" value="1"/>
</dbReference>
<feature type="binding site" description="via phosphate group" evidence="6">
    <location>
        <position position="129"/>
    </location>
    <ligand>
        <name>Mg(2+)</name>
        <dbReference type="ChEBI" id="CHEBI:18420"/>
    </ligand>
</feature>
<dbReference type="InterPro" id="IPR006352">
    <property type="entry name" value="GlmM_bact"/>
</dbReference>
<feature type="binding site" evidence="6">
    <location>
        <position position="270"/>
    </location>
    <ligand>
        <name>Mg(2+)</name>
        <dbReference type="ChEBI" id="CHEBI:18420"/>
    </ligand>
</feature>
<evidence type="ECO:0000259" key="12">
    <source>
        <dbReference type="Pfam" id="PF02880"/>
    </source>
</evidence>
<reference evidence="13" key="1">
    <citation type="journal article" date="2014" name="Int. J. Syst. Evol. Microbiol.">
        <title>Complete genome sequence of Corynebacterium casei LMG S-19264T (=DSM 44701T), isolated from a smear-ripened cheese.</title>
        <authorList>
            <consortium name="US DOE Joint Genome Institute (JGI-PGF)"/>
            <person name="Walter F."/>
            <person name="Albersmeier A."/>
            <person name="Kalinowski J."/>
            <person name="Ruckert C."/>
        </authorList>
    </citation>
    <scope>NUCLEOTIDE SEQUENCE</scope>
    <source>
        <strain evidence="13">VKM B-2555</strain>
    </source>
</reference>
<dbReference type="Gene3D" id="3.40.120.10">
    <property type="entry name" value="Alpha-D-Glucose-1,6-Bisphosphate, subunit A, domain 3"/>
    <property type="match status" value="3"/>
</dbReference>
<dbReference type="HAMAP" id="MF_01554_B">
    <property type="entry name" value="GlmM_B"/>
    <property type="match status" value="1"/>
</dbReference>
<dbReference type="GO" id="GO:0000287">
    <property type="term" value="F:magnesium ion binding"/>
    <property type="evidence" value="ECO:0007669"/>
    <property type="project" value="UniProtKB-UniRule"/>
</dbReference>
<evidence type="ECO:0000259" key="11">
    <source>
        <dbReference type="Pfam" id="PF02879"/>
    </source>
</evidence>
<evidence type="ECO:0000256" key="4">
    <source>
        <dbReference type="ARBA" id="ARBA00022842"/>
    </source>
</evidence>
<comment type="cofactor">
    <cofactor evidence="6">
        <name>Mg(2+)</name>
        <dbReference type="ChEBI" id="CHEBI:18420"/>
    </cofactor>
    <text evidence="6">Binds 1 Mg(2+) ion per subunit.</text>
</comment>
<dbReference type="InterPro" id="IPR036900">
    <property type="entry name" value="A-D-PHexomutase_C_sf"/>
</dbReference>
<keyword evidence="2 6" id="KW-0597">Phosphoprotein</keyword>
<dbReference type="InterPro" id="IPR005846">
    <property type="entry name" value="A-D-PHexomutase_a/b/a-III"/>
</dbReference>
<evidence type="ECO:0000256" key="1">
    <source>
        <dbReference type="ARBA" id="ARBA00010231"/>
    </source>
</evidence>
<feature type="modified residue" description="Phosphoserine" evidence="6">
    <location>
        <position position="129"/>
    </location>
</feature>
<keyword evidence="5 6" id="KW-0413">Isomerase</keyword>
<dbReference type="GO" id="GO:0006048">
    <property type="term" value="P:UDP-N-acetylglucosamine biosynthetic process"/>
    <property type="evidence" value="ECO:0007669"/>
    <property type="project" value="TreeGrafter"/>
</dbReference>
<evidence type="ECO:0000256" key="5">
    <source>
        <dbReference type="ARBA" id="ARBA00023235"/>
    </source>
</evidence>
<dbReference type="FunFam" id="3.30.310.50:FF:000001">
    <property type="entry name" value="Phosphoglucosamine mutase"/>
    <property type="match status" value="1"/>
</dbReference>
<comment type="function">
    <text evidence="6 8">Catalyzes the conversion of glucosamine-6-phosphate to glucosamine-1-phosphate.</text>
</comment>
<proteinExistence type="inferred from homology"/>
<comment type="similarity">
    <text evidence="1 6 7">Belongs to the phosphohexose mutase family.</text>
</comment>
<dbReference type="FunFam" id="3.40.120.10:FF:000001">
    <property type="entry name" value="Phosphoglucosamine mutase"/>
    <property type="match status" value="1"/>
</dbReference>
<dbReference type="Pfam" id="PF02880">
    <property type="entry name" value="PGM_PMM_III"/>
    <property type="match status" value="1"/>
</dbReference>
<keyword evidence="3 6" id="KW-0479">Metal-binding</keyword>
<evidence type="ECO:0000313" key="13">
    <source>
        <dbReference type="EMBL" id="GLK76251.1"/>
    </source>
</evidence>
<dbReference type="NCBIfam" id="TIGR01455">
    <property type="entry name" value="glmM"/>
    <property type="match status" value="1"/>
</dbReference>
<dbReference type="InterPro" id="IPR005845">
    <property type="entry name" value="A-D-PHexomutase_a/b/a-II"/>
</dbReference>
<comment type="catalytic activity">
    <reaction evidence="6 8">
        <text>alpha-D-glucosamine 1-phosphate = D-glucosamine 6-phosphate</text>
        <dbReference type="Rhea" id="RHEA:23424"/>
        <dbReference type="ChEBI" id="CHEBI:58516"/>
        <dbReference type="ChEBI" id="CHEBI:58725"/>
        <dbReference type="EC" id="5.4.2.10"/>
    </reaction>
</comment>
<dbReference type="FunFam" id="3.40.120.10:FF:000003">
    <property type="entry name" value="Phosphoglucosamine mutase"/>
    <property type="match status" value="1"/>
</dbReference>
<dbReference type="PANTHER" id="PTHR42946:SF1">
    <property type="entry name" value="PHOSPHOGLUCOMUTASE (ALPHA-D-GLUCOSE-1,6-BISPHOSPHATE-DEPENDENT)"/>
    <property type="match status" value="1"/>
</dbReference>
<feature type="domain" description="Alpha-D-phosphohexomutase C-terminal" evidence="9">
    <location>
        <begin position="404"/>
        <end position="468"/>
    </location>
</feature>
<dbReference type="GO" id="GO:0005975">
    <property type="term" value="P:carbohydrate metabolic process"/>
    <property type="evidence" value="ECO:0007669"/>
    <property type="project" value="InterPro"/>
</dbReference>
<evidence type="ECO:0000259" key="9">
    <source>
        <dbReference type="Pfam" id="PF00408"/>
    </source>
</evidence>
<dbReference type="PROSITE" id="PS00710">
    <property type="entry name" value="PGM_PMM"/>
    <property type="match status" value="1"/>
</dbReference>
<dbReference type="Pfam" id="PF02878">
    <property type="entry name" value="PGM_PMM_I"/>
    <property type="match status" value="1"/>
</dbReference>
<protein>
    <recommendedName>
        <fullName evidence="6 8">Phosphoglucosamine mutase</fullName>
        <ecNumber evidence="6 8">5.4.2.10</ecNumber>
    </recommendedName>
</protein>
<dbReference type="InterPro" id="IPR005843">
    <property type="entry name" value="A-D-PHexomutase_C"/>
</dbReference>
<gene>
    <name evidence="6 13" type="primary">glmM</name>
    <name evidence="13" type="ORF">GCM10008171_15050</name>
</gene>
<sequence length="475" mass="50932">MNVVASGSRYDVKLAGVRRPKRPEERCMTRKYFGTDGIRGQANKFPITPDFAMKVGMAAGIAFRRGDYRHRVVIGKDTRLSGYMIESALQAGFTSVGVDVLLLGPMPTPAVALLTRSMRADLGVMISASHNPFADNGIKLFAPDGYKLSDEVEAEIEALLDSDLGPRLADAPQLGRAKRIEGAQARYIEFAKRTLTRNLSLEGLRVVVDCANGAAYKVAPEALWELGAEVVTLGVEPNGVNINKDVGSTAPNALIAKVRETRADIGIALDGDADRVIIVDEKGQVVDGDQLMAVVASSWAEEGRLSVPGLVSTVMSNLGLERYLSSLGLTLERTPVGDRYVVERMRAKGYNLGGEPSGHIVLSDYATTGDGLVAALQLLAVVQKAERPVSEICHCFEPLPQVMKNVRYKAGRPLDDDGVRAAIAKATERLGRAGRLVIRPSGTEPVIRVMAEGDDRTLVTDVVDGVVEVITKAAA</sequence>
<dbReference type="Pfam" id="PF02879">
    <property type="entry name" value="PGM_PMM_II"/>
    <property type="match status" value="1"/>
</dbReference>
<dbReference type="InterPro" id="IPR005841">
    <property type="entry name" value="Alpha-D-phosphohexomutase_SF"/>
</dbReference>
<dbReference type="AlphaFoldDB" id="A0A9W6JH02"/>
<feature type="domain" description="Alpha-D-phosphohexomutase alpha/beta/alpha" evidence="10">
    <location>
        <begin position="30"/>
        <end position="161"/>
    </location>
</feature>
<evidence type="ECO:0000313" key="14">
    <source>
        <dbReference type="Proteomes" id="UP001143364"/>
    </source>
</evidence>
<dbReference type="NCBIfam" id="NF008139">
    <property type="entry name" value="PRK10887.1"/>
    <property type="match status" value="1"/>
</dbReference>
<comment type="PTM">
    <text evidence="6">Activated by phosphorylation.</text>
</comment>
<dbReference type="Gene3D" id="3.30.310.50">
    <property type="entry name" value="Alpha-D-phosphohexomutase, C-terminal domain"/>
    <property type="match status" value="1"/>
</dbReference>
<evidence type="ECO:0000256" key="6">
    <source>
        <dbReference type="HAMAP-Rule" id="MF_01554"/>
    </source>
</evidence>
<feature type="binding site" evidence="6">
    <location>
        <position position="274"/>
    </location>
    <ligand>
        <name>Mg(2+)</name>
        <dbReference type="ChEBI" id="CHEBI:18420"/>
    </ligand>
</feature>
<evidence type="ECO:0000256" key="8">
    <source>
        <dbReference type="RuleBase" id="RU004327"/>
    </source>
</evidence>
<dbReference type="SUPFAM" id="SSF55957">
    <property type="entry name" value="Phosphoglucomutase, C-terminal domain"/>
    <property type="match status" value="1"/>
</dbReference>
<dbReference type="GO" id="GO:0009252">
    <property type="term" value="P:peptidoglycan biosynthetic process"/>
    <property type="evidence" value="ECO:0007669"/>
    <property type="project" value="TreeGrafter"/>
</dbReference>
<dbReference type="InterPro" id="IPR016055">
    <property type="entry name" value="A-D-PHexomutase_a/b/a-I/II/III"/>
</dbReference>
<dbReference type="EC" id="5.4.2.10" evidence="6 8"/>
<dbReference type="GO" id="GO:0004615">
    <property type="term" value="F:phosphomannomutase activity"/>
    <property type="evidence" value="ECO:0007669"/>
    <property type="project" value="TreeGrafter"/>
</dbReference>
<feature type="binding site" evidence="6">
    <location>
        <position position="272"/>
    </location>
    <ligand>
        <name>Mg(2+)</name>
        <dbReference type="ChEBI" id="CHEBI:18420"/>
    </ligand>
</feature>
<dbReference type="Pfam" id="PF00408">
    <property type="entry name" value="PGM_PMM_IV"/>
    <property type="match status" value="1"/>
</dbReference>
<evidence type="ECO:0000256" key="3">
    <source>
        <dbReference type="ARBA" id="ARBA00022723"/>
    </source>
</evidence>
<evidence type="ECO:0000256" key="7">
    <source>
        <dbReference type="RuleBase" id="RU004326"/>
    </source>
</evidence>
<dbReference type="GO" id="GO:0008966">
    <property type="term" value="F:phosphoglucosamine mutase activity"/>
    <property type="evidence" value="ECO:0007669"/>
    <property type="project" value="UniProtKB-UniRule"/>
</dbReference>
<feature type="domain" description="Alpha-D-phosphohexomutase alpha/beta/alpha" evidence="12">
    <location>
        <begin position="287"/>
        <end position="396"/>
    </location>
</feature>
<dbReference type="InterPro" id="IPR050060">
    <property type="entry name" value="Phosphoglucosamine_mutase"/>
</dbReference>
<feature type="domain" description="Alpha-D-phosphohexomutase alpha/beta/alpha" evidence="11">
    <location>
        <begin position="186"/>
        <end position="283"/>
    </location>
</feature>
<dbReference type="EMBL" id="BSFK01000007">
    <property type="protein sequence ID" value="GLK76251.1"/>
    <property type="molecule type" value="Genomic_DNA"/>
</dbReference>
<dbReference type="SUPFAM" id="SSF53738">
    <property type="entry name" value="Phosphoglucomutase, first 3 domains"/>
    <property type="match status" value="2"/>
</dbReference>
<dbReference type="GO" id="GO:0005829">
    <property type="term" value="C:cytosol"/>
    <property type="evidence" value="ECO:0007669"/>
    <property type="project" value="TreeGrafter"/>
</dbReference>
<dbReference type="InterPro" id="IPR016066">
    <property type="entry name" value="A-D-PHexomutase_CS"/>
</dbReference>
<feature type="active site" description="Phosphoserine intermediate" evidence="6">
    <location>
        <position position="129"/>
    </location>
</feature>
<dbReference type="PANTHER" id="PTHR42946">
    <property type="entry name" value="PHOSPHOHEXOSE MUTASE"/>
    <property type="match status" value="1"/>
</dbReference>
<comment type="caution">
    <text evidence="13">The sequence shown here is derived from an EMBL/GenBank/DDBJ whole genome shotgun (WGS) entry which is preliminary data.</text>
</comment>
<evidence type="ECO:0000259" key="10">
    <source>
        <dbReference type="Pfam" id="PF02878"/>
    </source>
</evidence>
<reference evidence="13" key="2">
    <citation type="submission" date="2023-01" db="EMBL/GenBank/DDBJ databases">
        <authorList>
            <person name="Sun Q."/>
            <person name="Evtushenko L."/>
        </authorList>
    </citation>
    <scope>NUCLEOTIDE SEQUENCE</scope>
    <source>
        <strain evidence="13">VKM B-2555</strain>
    </source>
</reference>
<organism evidence="13 14">
    <name type="scientific">Methylopila jiangsuensis</name>
    <dbReference type="NCBI Taxonomy" id="586230"/>
    <lineage>
        <taxon>Bacteria</taxon>
        <taxon>Pseudomonadati</taxon>
        <taxon>Pseudomonadota</taxon>
        <taxon>Alphaproteobacteria</taxon>
        <taxon>Hyphomicrobiales</taxon>
        <taxon>Methylopilaceae</taxon>
        <taxon>Methylopila</taxon>
    </lineage>
</organism>
<dbReference type="Proteomes" id="UP001143364">
    <property type="component" value="Unassembled WGS sequence"/>
</dbReference>
<evidence type="ECO:0000256" key="2">
    <source>
        <dbReference type="ARBA" id="ARBA00022553"/>
    </source>
</evidence>
<dbReference type="PRINTS" id="PR00509">
    <property type="entry name" value="PGMPMM"/>
</dbReference>
<keyword evidence="4 6" id="KW-0460">Magnesium</keyword>
<dbReference type="InterPro" id="IPR005844">
    <property type="entry name" value="A-D-PHexomutase_a/b/a-I"/>
</dbReference>
<keyword evidence="14" id="KW-1185">Reference proteome</keyword>